<feature type="compositionally biased region" description="Polar residues" evidence="1">
    <location>
        <begin position="184"/>
        <end position="200"/>
    </location>
</feature>
<dbReference type="Proteomes" id="UP001456524">
    <property type="component" value="Unassembled WGS sequence"/>
</dbReference>
<evidence type="ECO:0000256" key="1">
    <source>
        <dbReference type="SAM" id="MobiDB-lite"/>
    </source>
</evidence>
<sequence length="302" mass="32729">MDKDVGRGRGCGCGCGCGRAGQARSLLTAPLPLSPASVTGAPIAHGSRALQWMKHASMRDEMRDGHVTGTQKQHRENKTHSVMSCQAVVTGRWTPQVGLHLHLHLHLRLVLVPDPHAASTPDEEETQRNISNILSCSHTAPAGTGHTRLQNETAHVCCLVLPNFSPVLCNNRIISDDDQKKRNTNVSYHPTGSRSRTKPASQREHADLTQGSPRQTQSAPQPQQPGGRVRPRRPLRAKQLSHCLSRPQWSCRSVGLARGEEAERHDAGPGSPVGALSTCHLAPTDLAEDDVVLTKQAIVMEN</sequence>
<feature type="compositionally biased region" description="Polar residues" evidence="1">
    <location>
        <begin position="209"/>
        <end position="219"/>
    </location>
</feature>
<proteinExistence type="predicted"/>
<reference evidence="2 3" key="1">
    <citation type="journal article" date="2022" name="G3 (Bethesda)">
        <title>Enemy or ally: a genomic approach to elucidate the lifestyle of Phyllosticta citrichinaensis.</title>
        <authorList>
            <person name="Buijs V.A."/>
            <person name="Groenewald J.Z."/>
            <person name="Haridas S."/>
            <person name="LaButti K.M."/>
            <person name="Lipzen A."/>
            <person name="Martin F.M."/>
            <person name="Barry K."/>
            <person name="Grigoriev I.V."/>
            <person name="Crous P.W."/>
            <person name="Seidl M.F."/>
        </authorList>
    </citation>
    <scope>NUCLEOTIDE SEQUENCE [LARGE SCALE GENOMIC DNA]</scope>
    <source>
        <strain evidence="2 3">CBS 129764</strain>
    </source>
</reference>
<protein>
    <submittedName>
        <fullName evidence="2">Uncharacterized protein</fullName>
    </submittedName>
</protein>
<feature type="region of interest" description="Disordered" evidence="1">
    <location>
        <begin position="180"/>
        <end position="232"/>
    </location>
</feature>
<gene>
    <name evidence="2" type="ORF">IWX90DRAFT_148019</name>
</gene>
<organism evidence="2 3">
    <name type="scientific">Phyllosticta citrichinensis</name>
    <dbReference type="NCBI Taxonomy" id="1130410"/>
    <lineage>
        <taxon>Eukaryota</taxon>
        <taxon>Fungi</taxon>
        <taxon>Dikarya</taxon>
        <taxon>Ascomycota</taxon>
        <taxon>Pezizomycotina</taxon>
        <taxon>Dothideomycetes</taxon>
        <taxon>Dothideomycetes incertae sedis</taxon>
        <taxon>Botryosphaeriales</taxon>
        <taxon>Phyllostictaceae</taxon>
        <taxon>Phyllosticta</taxon>
    </lineage>
</organism>
<keyword evidence="3" id="KW-1185">Reference proteome</keyword>
<evidence type="ECO:0000313" key="2">
    <source>
        <dbReference type="EMBL" id="KAK8173644.1"/>
    </source>
</evidence>
<name>A0ABR1XZ94_9PEZI</name>
<evidence type="ECO:0000313" key="3">
    <source>
        <dbReference type="Proteomes" id="UP001456524"/>
    </source>
</evidence>
<dbReference type="EMBL" id="JBBWUH010000003">
    <property type="protein sequence ID" value="KAK8173644.1"/>
    <property type="molecule type" value="Genomic_DNA"/>
</dbReference>
<comment type="caution">
    <text evidence="2">The sequence shown here is derived from an EMBL/GenBank/DDBJ whole genome shotgun (WGS) entry which is preliminary data.</text>
</comment>
<accession>A0ABR1XZ94</accession>